<dbReference type="EMBL" id="AKCU01000428">
    <property type="protein sequence ID" value="EKV09417.1"/>
    <property type="molecule type" value="Genomic_DNA"/>
</dbReference>
<dbReference type="GeneID" id="26234815"/>
<dbReference type="HOGENOM" id="CLU_002865_2_6_1"/>
<dbReference type="OrthoDB" id="4367421at2759"/>
<comment type="caution">
    <text evidence="5">The sequence shown here is derived from an EMBL/GenBank/DDBJ whole genome shotgun (WGS) entry which is preliminary data.</text>
</comment>
<dbReference type="GO" id="GO:0050660">
    <property type="term" value="F:flavin adenine dinucleotide binding"/>
    <property type="evidence" value="ECO:0007669"/>
    <property type="project" value="InterPro"/>
</dbReference>
<evidence type="ECO:0000256" key="3">
    <source>
        <dbReference type="ARBA" id="ARBA00022512"/>
    </source>
</evidence>
<feature type="domain" description="Glucose-methanol-choline oxidoreductase C-terminal" evidence="4">
    <location>
        <begin position="25"/>
        <end position="98"/>
    </location>
</feature>
<dbReference type="InterPro" id="IPR012132">
    <property type="entry name" value="GMC_OxRdtase"/>
</dbReference>
<evidence type="ECO:0000313" key="5">
    <source>
        <dbReference type="EMBL" id="EKV09417.1"/>
    </source>
</evidence>
<dbReference type="Proteomes" id="UP000009886">
    <property type="component" value="Unassembled WGS sequence"/>
</dbReference>
<evidence type="ECO:0000259" key="4">
    <source>
        <dbReference type="Pfam" id="PF05199"/>
    </source>
</evidence>
<accession>K9FMA1</accession>
<protein>
    <submittedName>
        <fullName evidence="5">GMC oxidoreductase, putative</fullName>
    </submittedName>
</protein>
<comment type="similarity">
    <text evidence="2">Belongs to the GMC oxidoreductase family.</text>
</comment>
<dbReference type="Gene3D" id="3.30.560.10">
    <property type="entry name" value="Glucose Oxidase, domain 3"/>
    <property type="match status" value="1"/>
</dbReference>
<dbReference type="KEGG" id="pdp:PDIP_64990"/>
<comment type="subcellular location">
    <subcellularLocation>
        <location evidence="1">Secreted</location>
        <location evidence="1">Cell wall</location>
    </subcellularLocation>
</comment>
<evidence type="ECO:0000256" key="2">
    <source>
        <dbReference type="ARBA" id="ARBA00010790"/>
    </source>
</evidence>
<evidence type="ECO:0000313" key="6">
    <source>
        <dbReference type="Proteomes" id="UP000009886"/>
    </source>
</evidence>
<dbReference type="RefSeq" id="XP_014533725.2">
    <property type="nucleotide sequence ID" value="XM_014678239.2"/>
</dbReference>
<dbReference type="InterPro" id="IPR036188">
    <property type="entry name" value="FAD/NAD-bd_sf"/>
</dbReference>
<dbReference type="SUPFAM" id="SSF51905">
    <property type="entry name" value="FAD/NAD(P)-binding domain"/>
    <property type="match status" value="1"/>
</dbReference>
<dbReference type="PANTHER" id="PTHR11552:SF210">
    <property type="entry name" value="GLUCOSE-METHANOL-CHOLINE OXIDOREDUCTASE N-TERMINAL DOMAIN-CONTAINING PROTEIN-RELATED"/>
    <property type="match status" value="1"/>
</dbReference>
<keyword evidence="3" id="KW-0964">Secreted</keyword>
<sequence>MDKVAGMKPMKSLLEMGGGRLQIPKPLTDPENEKELCKERVLSMYHISGVCAMMPLEDGGDVDSRLKVWGLANTRVVDASIFPFEPRANILATVFAVAEKAAGIINQDLN</sequence>
<dbReference type="PANTHER" id="PTHR11552">
    <property type="entry name" value="GLUCOSE-METHANOL-CHOLINE GMC OXIDOREDUCTASE"/>
    <property type="match status" value="1"/>
</dbReference>
<dbReference type="Pfam" id="PF05199">
    <property type="entry name" value="GMC_oxred_C"/>
    <property type="match status" value="1"/>
</dbReference>
<gene>
    <name evidence="5" type="ORF">PDIP_64990</name>
</gene>
<keyword evidence="3" id="KW-0134">Cell wall</keyword>
<dbReference type="InterPro" id="IPR007867">
    <property type="entry name" value="GMC_OxRtase_C"/>
</dbReference>
<dbReference type="VEuPathDB" id="FungiDB:PDIP_64990"/>
<name>K9FMA1_PEND1</name>
<proteinExistence type="inferred from homology"/>
<dbReference type="GO" id="GO:0016614">
    <property type="term" value="F:oxidoreductase activity, acting on CH-OH group of donors"/>
    <property type="evidence" value="ECO:0007669"/>
    <property type="project" value="InterPro"/>
</dbReference>
<dbReference type="Gene3D" id="3.50.50.60">
    <property type="entry name" value="FAD/NAD(P)-binding domain"/>
    <property type="match status" value="1"/>
</dbReference>
<reference evidence="6" key="1">
    <citation type="journal article" date="2012" name="BMC Genomics">
        <title>Genome sequence of the necrotrophic fungus Penicillium digitatum, the main postharvest pathogen of citrus.</title>
        <authorList>
            <person name="Marcet-Houben M."/>
            <person name="Ballester A.-R."/>
            <person name="de la Fuente B."/>
            <person name="Harries E."/>
            <person name="Marcos J.F."/>
            <person name="Gonzalez-Candelas L."/>
            <person name="Gabaldon T."/>
        </authorList>
    </citation>
    <scope>NUCLEOTIDE SEQUENCE [LARGE SCALE GENOMIC DNA]</scope>
    <source>
        <strain evidence="6">Pd1 / CECT 20795</strain>
    </source>
</reference>
<dbReference type="AlphaFoldDB" id="K9FMA1"/>
<organism evidence="5 6">
    <name type="scientific">Penicillium digitatum (strain Pd1 / CECT 20795)</name>
    <name type="common">Green mold</name>
    <dbReference type="NCBI Taxonomy" id="1170230"/>
    <lineage>
        <taxon>Eukaryota</taxon>
        <taxon>Fungi</taxon>
        <taxon>Dikarya</taxon>
        <taxon>Ascomycota</taxon>
        <taxon>Pezizomycotina</taxon>
        <taxon>Eurotiomycetes</taxon>
        <taxon>Eurotiomycetidae</taxon>
        <taxon>Eurotiales</taxon>
        <taxon>Aspergillaceae</taxon>
        <taxon>Penicillium</taxon>
    </lineage>
</organism>
<evidence type="ECO:0000256" key="1">
    <source>
        <dbReference type="ARBA" id="ARBA00004191"/>
    </source>
</evidence>